<feature type="DNA-binding region" description="HMG box" evidence="1">
    <location>
        <begin position="23"/>
        <end position="72"/>
    </location>
</feature>
<keyword evidence="1" id="KW-0539">Nucleus</keyword>
<dbReference type="AlphaFoldDB" id="A0A9P6Q798"/>
<dbReference type="EMBL" id="JAAAJA010000107">
    <property type="protein sequence ID" value="KAG0262073.1"/>
    <property type="molecule type" value="Genomic_DNA"/>
</dbReference>
<accession>A0A9P6Q798</accession>
<keyword evidence="1" id="KW-0238">DNA-binding</keyword>
<evidence type="ECO:0000259" key="3">
    <source>
        <dbReference type="PROSITE" id="PS50118"/>
    </source>
</evidence>
<dbReference type="Gene3D" id="1.10.30.10">
    <property type="entry name" value="High mobility group box domain"/>
    <property type="match status" value="1"/>
</dbReference>
<dbReference type="InterPro" id="IPR036910">
    <property type="entry name" value="HMG_box_dom_sf"/>
</dbReference>
<dbReference type="Pfam" id="PF04690">
    <property type="entry name" value="YABBY"/>
    <property type="match status" value="1"/>
</dbReference>
<organism evidence="4 5">
    <name type="scientific">Mortierella polycephala</name>
    <dbReference type="NCBI Taxonomy" id="41804"/>
    <lineage>
        <taxon>Eukaryota</taxon>
        <taxon>Fungi</taxon>
        <taxon>Fungi incertae sedis</taxon>
        <taxon>Mucoromycota</taxon>
        <taxon>Mortierellomycotina</taxon>
        <taxon>Mortierellomycetes</taxon>
        <taxon>Mortierellales</taxon>
        <taxon>Mortierellaceae</taxon>
        <taxon>Mortierella</taxon>
    </lineage>
</organism>
<evidence type="ECO:0000256" key="1">
    <source>
        <dbReference type="PROSITE-ProRule" id="PRU00267"/>
    </source>
</evidence>
<evidence type="ECO:0000313" key="5">
    <source>
        <dbReference type="Proteomes" id="UP000726737"/>
    </source>
</evidence>
<dbReference type="PROSITE" id="PS50118">
    <property type="entry name" value="HMG_BOX_2"/>
    <property type="match status" value="1"/>
</dbReference>
<proteinExistence type="predicted"/>
<dbReference type="OrthoDB" id="667577at2759"/>
<gene>
    <name evidence="4" type="ORF">BG011_000348</name>
</gene>
<comment type="caution">
    <text evidence="4">The sequence shown here is derived from an EMBL/GenBank/DDBJ whole genome shotgun (WGS) entry which is preliminary data.</text>
</comment>
<evidence type="ECO:0000313" key="4">
    <source>
        <dbReference type="EMBL" id="KAG0262073.1"/>
    </source>
</evidence>
<sequence length="72" mass="7984">MPKVKSASVPAKKTASTAAAEPPKRKMSAYNTFMKEELPKYKAAHVGVDHKEAFKKVASMWKTAPQNPKRVQ</sequence>
<dbReference type="SUPFAM" id="SSF47095">
    <property type="entry name" value="HMG-box"/>
    <property type="match status" value="1"/>
</dbReference>
<dbReference type="CDD" id="cd00084">
    <property type="entry name" value="HMG-box_SF"/>
    <property type="match status" value="1"/>
</dbReference>
<dbReference type="InterPro" id="IPR056775">
    <property type="entry name" value="YABBY_C"/>
</dbReference>
<feature type="domain" description="HMG box" evidence="3">
    <location>
        <begin position="23"/>
        <end position="72"/>
    </location>
</feature>
<dbReference type="GO" id="GO:0003677">
    <property type="term" value="F:DNA binding"/>
    <property type="evidence" value="ECO:0007669"/>
    <property type="project" value="UniProtKB-UniRule"/>
</dbReference>
<dbReference type="GO" id="GO:0005634">
    <property type="term" value="C:nucleus"/>
    <property type="evidence" value="ECO:0007669"/>
    <property type="project" value="UniProtKB-UniRule"/>
</dbReference>
<keyword evidence="5" id="KW-1185">Reference proteome</keyword>
<reference evidence="4" key="1">
    <citation type="journal article" date="2020" name="Fungal Divers.">
        <title>Resolving the Mortierellaceae phylogeny through synthesis of multi-gene phylogenetics and phylogenomics.</title>
        <authorList>
            <person name="Vandepol N."/>
            <person name="Liber J."/>
            <person name="Desiro A."/>
            <person name="Na H."/>
            <person name="Kennedy M."/>
            <person name="Barry K."/>
            <person name="Grigoriev I.V."/>
            <person name="Miller A.N."/>
            <person name="O'Donnell K."/>
            <person name="Stajich J.E."/>
            <person name="Bonito G."/>
        </authorList>
    </citation>
    <scope>NUCLEOTIDE SEQUENCE</scope>
    <source>
        <strain evidence="4">KOD948</strain>
    </source>
</reference>
<protein>
    <recommendedName>
        <fullName evidence="3">HMG box domain-containing protein</fullName>
    </recommendedName>
</protein>
<dbReference type="InterPro" id="IPR009071">
    <property type="entry name" value="HMG_box_dom"/>
</dbReference>
<name>A0A9P6Q798_9FUNG</name>
<evidence type="ECO:0000256" key="2">
    <source>
        <dbReference type="SAM" id="MobiDB-lite"/>
    </source>
</evidence>
<dbReference type="Proteomes" id="UP000726737">
    <property type="component" value="Unassembled WGS sequence"/>
</dbReference>
<feature type="region of interest" description="Disordered" evidence="2">
    <location>
        <begin position="1"/>
        <end position="26"/>
    </location>
</feature>